<name>A0A109LLR6_PSEFL</name>
<dbReference type="AlphaFoldDB" id="A0A109LLR6"/>
<sequence length="86" mass="9384">MRTLEKVASLALSRKISAVGPNASISFWAGPLLLRVMVKLAIASALLNLTVRCGSKRFARRVVTSSTDVVRLNRISLSAERLRICC</sequence>
<protein>
    <submittedName>
        <fullName evidence="1">Uncharacterized protein</fullName>
    </submittedName>
</protein>
<comment type="caution">
    <text evidence="1">The sequence shown here is derived from an EMBL/GenBank/DDBJ whole genome shotgun (WGS) entry which is preliminary data.</text>
</comment>
<evidence type="ECO:0000313" key="2">
    <source>
        <dbReference type="Proteomes" id="UP000061348"/>
    </source>
</evidence>
<dbReference type="Proteomes" id="UP000061348">
    <property type="component" value="Unassembled WGS sequence"/>
</dbReference>
<accession>A0A109LLR6</accession>
<organism evidence="1 2">
    <name type="scientific">Pseudomonas fluorescens</name>
    <dbReference type="NCBI Taxonomy" id="294"/>
    <lineage>
        <taxon>Bacteria</taxon>
        <taxon>Pseudomonadati</taxon>
        <taxon>Pseudomonadota</taxon>
        <taxon>Gammaproteobacteria</taxon>
        <taxon>Pseudomonadales</taxon>
        <taxon>Pseudomonadaceae</taxon>
        <taxon>Pseudomonas</taxon>
    </lineage>
</organism>
<evidence type="ECO:0000313" key="1">
    <source>
        <dbReference type="EMBL" id="KWV89800.1"/>
    </source>
</evidence>
<reference evidence="1 2" key="1">
    <citation type="submission" date="2015-05" db="EMBL/GenBank/DDBJ databases">
        <title>A genomic and transcriptomic approach to investigate the blue pigment phenotype in Pseudomonas fluorescens.</title>
        <authorList>
            <person name="Andreani N.A."/>
            <person name="Cardazzo B."/>
        </authorList>
    </citation>
    <scope>NUCLEOTIDE SEQUENCE [LARGE SCALE GENOMIC DNA]</scope>
    <source>
        <strain evidence="1 2">Ps_22</strain>
    </source>
</reference>
<gene>
    <name evidence="1" type="ORF">PFLmoz3_00545</name>
</gene>
<dbReference type="EMBL" id="LCYA01000014">
    <property type="protein sequence ID" value="KWV89800.1"/>
    <property type="molecule type" value="Genomic_DNA"/>
</dbReference>
<proteinExistence type="predicted"/>